<evidence type="ECO:0008006" key="4">
    <source>
        <dbReference type="Google" id="ProtNLM"/>
    </source>
</evidence>
<dbReference type="PROSITE" id="PS51257">
    <property type="entry name" value="PROKAR_LIPOPROTEIN"/>
    <property type="match status" value="1"/>
</dbReference>
<comment type="caution">
    <text evidence="2">The sequence shown here is derived from an EMBL/GenBank/DDBJ whole genome shotgun (WGS) entry which is preliminary data.</text>
</comment>
<feature type="compositionally biased region" description="Basic and acidic residues" evidence="1">
    <location>
        <begin position="23"/>
        <end position="37"/>
    </location>
</feature>
<gene>
    <name evidence="2" type="ORF">ACFSFW_10935</name>
</gene>
<dbReference type="RefSeq" id="WP_304216995.1">
    <property type="nucleotide sequence ID" value="NZ_JBHUEK010000017.1"/>
</dbReference>
<protein>
    <recommendedName>
        <fullName evidence="4">Lipoprotein</fullName>
    </recommendedName>
</protein>
<organism evidence="2 3">
    <name type="scientific">Fredinandcohnia salidurans</name>
    <dbReference type="NCBI Taxonomy" id="2595041"/>
    <lineage>
        <taxon>Bacteria</taxon>
        <taxon>Bacillati</taxon>
        <taxon>Bacillota</taxon>
        <taxon>Bacilli</taxon>
        <taxon>Bacillales</taxon>
        <taxon>Bacillaceae</taxon>
        <taxon>Fredinandcohnia</taxon>
    </lineage>
</organism>
<proteinExistence type="predicted"/>
<evidence type="ECO:0000313" key="2">
    <source>
        <dbReference type="EMBL" id="MFD1779183.1"/>
    </source>
</evidence>
<sequence>MKKKLIFFINVITVLMLIGCAPPKEESDNKSKVHTQNDKNNGQNIKLKVGSEEEDVKEKDK</sequence>
<evidence type="ECO:0000313" key="3">
    <source>
        <dbReference type="Proteomes" id="UP001597227"/>
    </source>
</evidence>
<evidence type="ECO:0000256" key="1">
    <source>
        <dbReference type="SAM" id="MobiDB-lite"/>
    </source>
</evidence>
<accession>A0ABW4MP12</accession>
<dbReference type="Proteomes" id="UP001597227">
    <property type="component" value="Unassembled WGS sequence"/>
</dbReference>
<reference evidence="3" key="1">
    <citation type="journal article" date="2019" name="Int. J. Syst. Evol. Microbiol.">
        <title>The Global Catalogue of Microorganisms (GCM) 10K type strain sequencing project: providing services to taxonomists for standard genome sequencing and annotation.</title>
        <authorList>
            <consortium name="The Broad Institute Genomics Platform"/>
            <consortium name="The Broad Institute Genome Sequencing Center for Infectious Disease"/>
            <person name="Wu L."/>
            <person name="Ma J."/>
        </authorList>
    </citation>
    <scope>NUCLEOTIDE SEQUENCE [LARGE SCALE GENOMIC DNA]</scope>
    <source>
        <strain evidence="3">CCUG 15531</strain>
    </source>
</reference>
<name>A0ABW4MP12_9BACI</name>
<dbReference type="EMBL" id="JBHUEK010000017">
    <property type="protein sequence ID" value="MFD1779183.1"/>
    <property type="molecule type" value="Genomic_DNA"/>
</dbReference>
<feature type="region of interest" description="Disordered" evidence="1">
    <location>
        <begin position="22"/>
        <end position="61"/>
    </location>
</feature>
<keyword evidence="3" id="KW-1185">Reference proteome</keyword>